<dbReference type="KEGG" id="tpar:AV541_09415"/>
<reference evidence="2 5" key="2">
    <citation type="submission" date="2016-01" db="EMBL/GenBank/DDBJ databases">
        <title>Genome sequence of Thermus parvatiensis, a thermophile isolated from a hot water spring.</title>
        <authorList>
            <person name="Tripathi C."/>
            <person name="Lal R."/>
        </authorList>
    </citation>
    <scope>NUCLEOTIDE SEQUENCE [LARGE SCALE GENOMIC DNA]</scope>
    <source>
        <strain evidence="2 5">RL</strain>
    </source>
</reference>
<dbReference type="Proteomes" id="UP000061630">
    <property type="component" value="Chromosome"/>
</dbReference>
<gene>
    <name evidence="2" type="ORF">AV541_09415</name>
    <name evidence="3" type="ORF">RLTM_01780</name>
</gene>
<reference evidence="3 4" key="1">
    <citation type="journal article" date="2012" name="J. Bacteriol.">
        <title>Draft genome sequence of Thermus sp. strain RL, isolated from a hot water spring located atop the Himalayan ranges at Manikaran, India.</title>
        <authorList>
            <person name="Dwivedi V."/>
            <person name="Sangwan N."/>
            <person name="Nigam A."/>
            <person name="Garg N."/>
            <person name="Niharika N."/>
            <person name="Khurana P."/>
            <person name="Khurana J.P."/>
            <person name="Lal R."/>
        </authorList>
    </citation>
    <scope>NUCLEOTIDE SEQUENCE [LARGE SCALE GENOMIC DNA]</scope>
    <source>
        <strain evidence="3 4">RL</strain>
    </source>
</reference>
<evidence type="ECO:0000313" key="2">
    <source>
        <dbReference type="EMBL" id="AMA76106.1"/>
    </source>
</evidence>
<evidence type="ECO:0000313" key="3">
    <source>
        <dbReference type="EMBL" id="EIA40011.1"/>
    </source>
</evidence>
<evidence type="ECO:0000256" key="1">
    <source>
        <dbReference type="SAM" id="MobiDB-lite"/>
    </source>
</evidence>
<dbReference type="PATRIC" id="fig|456163.3.peg.402"/>
<protein>
    <submittedName>
        <fullName evidence="3">Uncharacterized protein</fullName>
    </submittedName>
</protein>
<name>H7GE69_9DEIN</name>
<dbReference type="EMBL" id="AIJQ01000002">
    <property type="protein sequence ID" value="EIA40011.1"/>
    <property type="molecule type" value="Genomic_DNA"/>
</dbReference>
<evidence type="ECO:0000313" key="5">
    <source>
        <dbReference type="Proteomes" id="UP000061630"/>
    </source>
</evidence>
<evidence type="ECO:0000313" key="4">
    <source>
        <dbReference type="Proteomes" id="UP000053186"/>
    </source>
</evidence>
<dbReference type="Proteomes" id="UP000053186">
    <property type="component" value="Unassembled WGS sequence"/>
</dbReference>
<accession>H7GE69</accession>
<dbReference type="EMBL" id="CP014141">
    <property type="protein sequence ID" value="AMA76106.1"/>
    <property type="molecule type" value="Genomic_DNA"/>
</dbReference>
<keyword evidence="4" id="KW-1185">Reference proteome</keyword>
<organism evidence="3 4">
    <name type="scientific">Thermus parvatiensis</name>
    <dbReference type="NCBI Taxonomy" id="456163"/>
    <lineage>
        <taxon>Bacteria</taxon>
        <taxon>Thermotogati</taxon>
        <taxon>Deinococcota</taxon>
        <taxon>Deinococci</taxon>
        <taxon>Thermales</taxon>
        <taxon>Thermaceae</taxon>
        <taxon>Thermus</taxon>
    </lineage>
</organism>
<sequence>MGYRRFRPDRVVEPPVAPESRTGSEEPHRAVPVRPTGREVRAAWFAAPPRPLPPEVMRKVGAVLEVHGVQGAWNMAGNRLPPEELARLLEALSKGALPA</sequence>
<feature type="compositionally biased region" description="Basic and acidic residues" evidence="1">
    <location>
        <begin position="1"/>
        <end position="12"/>
    </location>
</feature>
<dbReference type="AlphaFoldDB" id="H7GE69"/>
<feature type="region of interest" description="Disordered" evidence="1">
    <location>
        <begin position="1"/>
        <end position="35"/>
    </location>
</feature>
<proteinExistence type="predicted"/>